<evidence type="ECO:0000313" key="2">
    <source>
        <dbReference type="EMBL" id="RWQ73159.1"/>
    </source>
</evidence>
<keyword evidence="1" id="KW-0720">Serine protease</keyword>
<evidence type="ECO:0000313" key="3">
    <source>
        <dbReference type="Proteomes" id="UP000253597"/>
    </source>
</evidence>
<dbReference type="EMBL" id="QNGD03000008">
    <property type="protein sequence ID" value="RWQ73159.1"/>
    <property type="molecule type" value="Genomic_DNA"/>
</dbReference>
<dbReference type="SUPFAM" id="SSF50494">
    <property type="entry name" value="Trypsin-like serine proteases"/>
    <property type="match status" value="1"/>
</dbReference>
<dbReference type="Proteomes" id="UP000253597">
    <property type="component" value="Unassembled WGS sequence"/>
</dbReference>
<proteinExistence type="predicted"/>
<dbReference type="InterPro" id="IPR043504">
    <property type="entry name" value="Peptidase_S1_PA_chymotrypsin"/>
</dbReference>
<protein>
    <submittedName>
        <fullName evidence="2">Serine protease</fullName>
    </submittedName>
</protein>
<keyword evidence="1" id="KW-0378">Hydrolase</keyword>
<dbReference type="GO" id="GO:0006508">
    <property type="term" value="P:proteolysis"/>
    <property type="evidence" value="ECO:0007669"/>
    <property type="project" value="UniProtKB-KW"/>
</dbReference>
<reference evidence="2 3" key="1">
    <citation type="submission" date="2019-01" db="EMBL/GenBank/DDBJ databases">
        <title>Draft genome sequence of heavy metal resistant Bacillus cereus NWUAB01.</title>
        <authorList>
            <person name="Babalola O."/>
            <person name="Aremu B.R."/>
            <person name="Ayangbenro A.S."/>
        </authorList>
    </citation>
    <scope>NUCLEOTIDE SEQUENCE [LARGE SCALE GENOMIC DNA]</scope>
    <source>
        <strain evidence="2 3">NWUAB01</strain>
    </source>
</reference>
<sequence length="295" mass="32523">MAINNVEDLQFATVIISTKDEKGEPNCGTGFIVDLGEKTIKGVPVKIPIIVTNKHVIKGAVEGTIQFHAVTKEGKQEGQCKFHVENFEKKFYDHPEKDVDLCAMAIAPLHKLSAKDGIRPYYKSVSLSQVMDEKGLQGISATKDIIVVGYPNAIWDEVNNFPIFRKGILATAPSVNYKGEEEFLIDCAIYPGSSGSPVFSVETLFDSKTFVPFLSIKLLGVVFATYEHTAEGEVVIEKIPTSAYSTCIPNHLGVVIKSTRLFELGRILEEVYMHKEAPILDYRGESFGSIITMGE</sequence>
<comment type="caution">
    <text evidence="2">The sequence shown here is derived from an EMBL/GenBank/DDBJ whole genome shotgun (WGS) entry which is preliminary data.</text>
</comment>
<organism evidence="2 3">
    <name type="scientific">Bacillus cereus</name>
    <dbReference type="NCBI Taxonomy" id="1396"/>
    <lineage>
        <taxon>Bacteria</taxon>
        <taxon>Bacillati</taxon>
        <taxon>Bacillota</taxon>
        <taxon>Bacilli</taxon>
        <taxon>Bacillales</taxon>
        <taxon>Bacillaceae</taxon>
        <taxon>Bacillus</taxon>
        <taxon>Bacillus cereus group</taxon>
    </lineage>
</organism>
<dbReference type="Pfam" id="PF13365">
    <property type="entry name" value="Trypsin_2"/>
    <property type="match status" value="1"/>
</dbReference>
<name>A0A9X8IYF8_BACCE</name>
<dbReference type="Gene3D" id="2.40.10.10">
    <property type="entry name" value="Trypsin-like serine proteases"/>
    <property type="match status" value="2"/>
</dbReference>
<dbReference type="GO" id="GO:0008236">
    <property type="term" value="F:serine-type peptidase activity"/>
    <property type="evidence" value="ECO:0007669"/>
    <property type="project" value="UniProtKB-KW"/>
</dbReference>
<dbReference type="InterPro" id="IPR009003">
    <property type="entry name" value="Peptidase_S1_PA"/>
</dbReference>
<dbReference type="AlphaFoldDB" id="A0A9X8IYF8"/>
<keyword evidence="2" id="KW-0645">Protease</keyword>
<gene>
    <name evidence="2" type="ORF">DR116_0017780</name>
</gene>
<dbReference type="RefSeq" id="WP_124749650.1">
    <property type="nucleotide sequence ID" value="NZ_QNGD03000008.1"/>
</dbReference>
<evidence type="ECO:0000256" key="1">
    <source>
        <dbReference type="ARBA" id="ARBA00022825"/>
    </source>
</evidence>
<accession>A0A9X8IYF8</accession>